<feature type="region of interest" description="Disordered" evidence="1">
    <location>
        <begin position="283"/>
        <end position="303"/>
    </location>
</feature>
<proteinExistence type="predicted"/>
<evidence type="ECO:0000313" key="4">
    <source>
        <dbReference type="Proteomes" id="UP001162162"/>
    </source>
</evidence>
<organism evidence="3 4">
    <name type="scientific">Aromia moschata</name>
    <dbReference type="NCBI Taxonomy" id="1265417"/>
    <lineage>
        <taxon>Eukaryota</taxon>
        <taxon>Metazoa</taxon>
        <taxon>Ecdysozoa</taxon>
        <taxon>Arthropoda</taxon>
        <taxon>Hexapoda</taxon>
        <taxon>Insecta</taxon>
        <taxon>Pterygota</taxon>
        <taxon>Neoptera</taxon>
        <taxon>Endopterygota</taxon>
        <taxon>Coleoptera</taxon>
        <taxon>Polyphaga</taxon>
        <taxon>Cucujiformia</taxon>
        <taxon>Chrysomeloidea</taxon>
        <taxon>Cerambycidae</taxon>
        <taxon>Cerambycinae</taxon>
        <taxon>Callichromatini</taxon>
        <taxon>Aromia</taxon>
    </lineage>
</organism>
<keyword evidence="4" id="KW-1185">Reference proteome</keyword>
<evidence type="ECO:0000256" key="1">
    <source>
        <dbReference type="SAM" id="MobiDB-lite"/>
    </source>
</evidence>
<feature type="region of interest" description="Disordered" evidence="1">
    <location>
        <begin position="324"/>
        <end position="350"/>
    </location>
</feature>
<feature type="compositionally biased region" description="Basic and acidic residues" evidence="1">
    <location>
        <begin position="287"/>
        <end position="297"/>
    </location>
</feature>
<keyword evidence="2" id="KW-0472">Membrane</keyword>
<dbReference type="AlphaFoldDB" id="A0AAV8Y057"/>
<protein>
    <submittedName>
        <fullName evidence="3">Uncharacterized protein</fullName>
    </submittedName>
</protein>
<accession>A0AAV8Y057</accession>
<reference evidence="3" key="1">
    <citation type="journal article" date="2023" name="Insect Mol. Biol.">
        <title>Genome sequencing provides insights into the evolution of gene families encoding plant cell wall-degrading enzymes in longhorned beetles.</title>
        <authorList>
            <person name="Shin N.R."/>
            <person name="Okamura Y."/>
            <person name="Kirsch R."/>
            <person name="Pauchet Y."/>
        </authorList>
    </citation>
    <scope>NUCLEOTIDE SEQUENCE</scope>
    <source>
        <strain evidence="3">AMC_N1</strain>
    </source>
</reference>
<sequence length="471" mass="55129">MITSRQRLIYDEQTNAHRNPRPPTFRPINNMALQLLPIFQIIIIFYAPGFLAYNPIYGTKRYGRSTNRLTTSYDPYPYQSPMFQTQRYPLNYYKLYPYSQSYPEDYYYPQETYPVYYPAPRTSKYEVYQAVLPYYYQERPVTRPGYGYYGYADPMVDLQEEMIQEAEREEREEAQPIGHESYYENEAGNGDEEALDEVNAAFLQNLILSQMYQDSVDGEKDVYDQYADADYDGYGKFEDINDKPAYNSEDEDVRELKQLTKQHSRKQQLRNQARNDEIHWFQQNEFKNQKNDNKRSDGNLNRVPDVYMGPVVYSDRKPIVKLSTTTTTPTTTAQSPISTEEPKRDARGQKEEFQMRPATPVRHPFTSPVLAMMSKNEVEKKRTPSVYDTIKHMLDMEKSLENVNEGSEVNLDYGILLRGKKYSGNDISRAMAWKLYNDVVKLISRDVSRILGSGFLVARRAIFQQPPPGNR</sequence>
<feature type="transmembrane region" description="Helical" evidence="2">
    <location>
        <begin position="31"/>
        <end position="53"/>
    </location>
</feature>
<keyword evidence="2" id="KW-1133">Transmembrane helix</keyword>
<feature type="compositionally biased region" description="Basic and acidic residues" evidence="1">
    <location>
        <begin position="340"/>
        <end position="350"/>
    </location>
</feature>
<comment type="caution">
    <text evidence="3">The sequence shown here is derived from an EMBL/GenBank/DDBJ whole genome shotgun (WGS) entry which is preliminary data.</text>
</comment>
<evidence type="ECO:0000256" key="2">
    <source>
        <dbReference type="SAM" id="Phobius"/>
    </source>
</evidence>
<dbReference type="EMBL" id="JAPWTK010000248">
    <property type="protein sequence ID" value="KAJ8944556.1"/>
    <property type="molecule type" value="Genomic_DNA"/>
</dbReference>
<evidence type="ECO:0000313" key="3">
    <source>
        <dbReference type="EMBL" id="KAJ8944556.1"/>
    </source>
</evidence>
<dbReference type="Proteomes" id="UP001162162">
    <property type="component" value="Unassembled WGS sequence"/>
</dbReference>
<name>A0AAV8Y057_9CUCU</name>
<keyword evidence="2" id="KW-0812">Transmembrane</keyword>
<gene>
    <name evidence="3" type="ORF">NQ318_015724</name>
</gene>